<dbReference type="Gene3D" id="3.40.50.720">
    <property type="entry name" value="NAD(P)-binding Rossmann-like Domain"/>
    <property type="match status" value="1"/>
</dbReference>
<comment type="caution">
    <text evidence="5">The sequence shown here is derived from an EMBL/GenBank/DDBJ whole genome shotgun (WGS) entry which is preliminary data.</text>
</comment>
<accession>A0AAN6M4L7</accession>
<dbReference type="InterPro" id="IPR036291">
    <property type="entry name" value="NAD(P)-bd_dom_sf"/>
</dbReference>
<gene>
    <name evidence="5" type="ORF">GRF29_28g2448973</name>
</gene>
<dbReference type="InterPro" id="IPR020843">
    <property type="entry name" value="ER"/>
</dbReference>
<dbReference type="GO" id="GO:0016651">
    <property type="term" value="F:oxidoreductase activity, acting on NAD(P)H"/>
    <property type="evidence" value="ECO:0007669"/>
    <property type="project" value="InterPro"/>
</dbReference>
<dbReference type="SUPFAM" id="SSF51735">
    <property type="entry name" value="NAD(P)-binding Rossmann-fold domains"/>
    <property type="match status" value="1"/>
</dbReference>
<dbReference type="Pfam" id="PF00107">
    <property type="entry name" value="ADH_zinc_N"/>
    <property type="match status" value="1"/>
</dbReference>
<dbReference type="InterPro" id="IPR047122">
    <property type="entry name" value="Trans-enoyl_RdTase-like"/>
</dbReference>
<evidence type="ECO:0000256" key="1">
    <source>
        <dbReference type="ARBA" id="ARBA00008072"/>
    </source>
</evidence>
<evidence type="ECO:0000313" key="6">
    <source>
        <dbReference type="Proteomes" id="UP001280581"/>
    </source>
</evidence>
<dbReference type="SUPFAM" id="SSF50129">
    <property type="entry name" value="GroES-like"/>
    <property type="match status" value="1"/>
</dbReference>
<evidence type="ECO:0000256" key="3">
    <source>
        <dbReference type="ARBA" id="ARBA00023002"/>
    </source>
</evidence>
<comment type="subunit">
    <text evidence="2">Monomer.</text>
</comment>
<sequence>MEAIIQRNKDGKPTLVQETIDKPKPESHQALVAITHIAQNPTDVQSFDRDAMGDGSVFGCDFSGIVESVGDNVTRIEPGDKIAGLIWGGEIKGLGAYAEYTLADERICFKIPNSITPAAAATVPLAAATAWLAMFSKDSLNIDRKKGGSILVWGGSSSVGLYTIQLARTQNLNVITTCSPRNFELVKSVGAQHVFDYSDADVVRRIKEVEPELAYVFDTIGNADSSAAASQAIRSGGGGLCTVRPGKANTEKCTEQTKVTDVLVWTAFLKDHAYGEFKWPANKDDHELAAELFEKLPGWLDQGVVKPNAQKVKQGLGAVKEGFQEYRDGKISAYKIVYEI</sequence>
<dbReference type="InterPro" id="IPR013149">
    <property type="entry name" value="ADH-like_C"/>
</dbReference>
<dbReference type="InterPro" id="IPR013154">
    <property type="entry name" value="ADH-like_N"/>
</dbReference>
<dbReference type="Pfam" id="PF08240">
    <property type="entry name" value="ADH_N"/>
    <property type="match status" value="1"/>
</dbReference>
<feature type="domain" description="Enoyl reductase (ER)" evidence="4">
    <location>
        <begin position="11"/>
        <end position="331"/>
    </location>
</feature>
<protein>
    <recommendedName>
        <fullName evidence="4">Enoyl reductase (ER) domain-containing protein</fullName>
    </recommendedName>
</protein>
<dbReference type="PANTHER" id="PTHR45348">
    <property type="entry name" value="HYPOTHETICAL OXIDOREDUCTASE (EUROFUNG)"/>
    <property type="match status" value="1"/>
</dbReference>
<organism evidence="5 6">
    <name type="scientific">Pseudopithomyces chartarum</name>
    <dbReference type="NCBI Taxonomy" id="1892770"/>
    <lineage>
        <taxon>Eukaryota</taxon>
        <taxon>Fungi</taxon>
        <taxon>Dikarya</taxon>
        <taxon>Ascomycota</taxon>
        <taxon>Pezizomycotina</taxon>
        <taxon>Dothideomycetes</taxon>
        <taxon>Pleosporomycetidae</taxon>
        <taxon>Pleosporales</taxon>
        <taxon>Massarineae</taxon>
        <taxon>Didymosphaeriaceae</taxon>
        <taxon>Pseudopithomyces</taxon>
    </lineage>
</organism>
<comment type="similarity">
    <text evidence="1">Belongs to the zinc-containing alcohol dehydrogenase family.</text>
</comment>
<dbReference type="InterPro" id="IPR011032">
    <property type="entry name" value="GroES-like_sf"/>
</dbReference>
<dbReference type="EMBL" id="WVTA01000004">
    <property type="protein sequence ID" value="KAK3214231.1"/>
    <property type="molecule type" value="Genomic_DNA"/>
</dbReference>
<dbReference type="SMART" id="SM00829">
    <property type="entry name" value="PKS_ER"/>
    <property type="match status" value="1"/>
</dbReference>
<evidence type="ECO:0000259" key="4">
    <source>
        <dbReference type="SMART" id="SM00829"/>
    </source>
</evidence>
<dbReference type="CDD" id="cd08249">
    <property type="entry name" value="enoyl_reductase_like"/>
    <property type="match status" value="1"/>
</dbReference>
<evidence type="ECO:0000256" key="2">
    <source>
        <dbReference type="ARBA" id="ARBA00011245"/>
    </source>
</evidence>
<name>A0AAN6M4L7_9PLEO</name>
<dbReference type="Gene3D" id="3.90.180.10">
    <property type="entry name" value="Medium-chain alcohol dehydrogenases, catalytic domain"/>
    <property type="match status" value="1"/>
</dbReference>
<dbReference type="Proteomes" id="UP001280581">
    <property type="component" value="Unassembled WGS sequence"/>
</dbReference>
<keyword evidence="6" id="KW-1185">Reference proteome</keyword>
<proteinExistence type="inferred from homology"/>
<reference evidence="5 6" key="1">
    <citation type="submission" date="2021-02" db="EMBL/GenBank/DDBJ databases">
        <title>Genome assembly of Pseudopithomyces chartarum.</title>
        <authorList>
            <person name="Jauregui R."/>
            <person name="Singh J."/>
            <person name="Voisey C."/>
        </authorList>
    </citation>
    <scope>NUCLEOTIDE SEQUENCE [LARGE SCALE GENOMIC DNA]</scope>
    <source>
        <strain evidence="5 6">AGR01</strain>
    </source>
</reference>
<dbReference type="PANTHER" id="PTHR45348:SF2">
    <property type="entry name" value="ZINC-TYPE ALCOHOL DEHYDROGENASE-LIKE PROTEIN C2E1P3.01"/>
    <property type="match status" value="1"/>
</dbReference>
<keyword evidence="3" id="KW-0560">Oxidoreductase</keyword>
<dbReference type="AlphaFoldDB" id="A0AAN6M4L7"/>
<evidence type="ECO:0000313" key="5">
    <source>
        <dbReference type="EMBL" id="KAK3214231.1"/>
    </source>
</evidence>